<comment type="caution">
    <text evidence="5">The sequence shown here is derived from an EMBL/GenBank/DDBJ whole genome shotgun (WGS) entry which is preliminary data.</text>
</comment>
<feature type="compositionally biased region" description="Basic and acidic residues" evidence="3">
    <location>
        <begin position="401"/>
        <end position="410"/>
    </location>
</feature>
<dbReference type="EMBL" id="BAAFJT010000040">
    <property type="protein sequence ID" value="GAB0205510.1"/>
    <property type="molecule type" value="Genomic_DNA"/>
</dbReference>
<dbReference type="Gene3D" id="3.10.10.10">
    <property type="entry name" value="HIV Type 1 Reverse Transcriptase, subunit A, domain 1"/>
    <property type="match status" value="1"/>
</dbReference>
<accession>A0ABC9Y627</accession>
<dbReference type="Pfam" id="PF00078">
    <property type="entry name" value="RVT_1"/>
    <property type="match status" value="1"/>
</dbReference>
<evidence type="ECO:0000256" key="3">
    <source>
        <dbReference type="SAM" id="MobiDB-lite"/>
    </source>
</evidence>
<evidence type="ECO:0000259" key="4">
    <source>
        <dbReference type="Pfam" id="PF00078"/>
    </source>
</evidence>
<sequence length="636" mass="72261">MVWSFTPKQLQDPDKMVEYLKGKCCGDSKETQLTALCWALATIYQTPATGPAAAQTPATGTVAEPKDQPIPVSVAPIHKKKYTRKSVRLVKDDDESGPSREQEESEPEVITRSLSLSELRDMRKDFSRLPGEHIITWLLRCWDNGASSLELEGREAKQLGSWSREGGIDKAIGKKAQALSLWRRLLSSVRERYPFSEDVVCRPGKWTTMERGIQYLRELAVRDMVYYDPDNAQLPTDPDEVQCTRPMWRKFVQSAPSSYANSLAVIDWKSEEAPTVDEVAGRLRQYEESLSSSLVLAVEKLSQDVRQLKEDISYSPPVQTRIAAVRSKHFSAPERGYRAYTPRDILWFYLRDHGEDMRKWDGKPTSTLRARVPELQGKTAVKRDSSRKNAAPVSTRQPPRPSERPDRTYDPLEGTSKSFLQELTLLEAEVSLTGNEWQKHPIVTGPEAPCILGIDYLRKGYFKDPKGYRWAFGIAALEAEEIEPLSSLPGLLEEPSVVGLLRVEEQQVPIATTTVHRRQYRTNRDSLVPIHELIRQLEGQGVISRTRSPFNSPIWPVWKSSGEWRLTVDYRGLNEVTPPMSAAVPDMLELQYELESKAAKWYATIDIANAFFSIPLAAECRPQFAFTWRGVQYTWN</sequence>
<dbReference type="InterPro" id="IPR000477">
    <property type="entry name" value="RT_dom"/>
</dbReference>
<feature type="compositionally biased region" description="Low complexity" evidence="3">
    <location>
        <begin position="50"/>
        <end position="61"/>
    </location>
</feature>
<evidence type="ECO:0000313" key="5">
    <source>
        <dbReference type="EMBL" id="GAB0205510.1"/>
    </source>
</evidence>
<dbReference type="Gene3D" id="3.30.70.270">
    <property type="match status" value="1"/>
</dbReference>
<feature type="region of interest" description="Disordered" evidence="3">
    <location>
        <begin position="86"/>
        <end position="110"/>
    </location>
</feature>
<comment type="similarity">
    <text evidence="1">Belongs to the beta type-B retroviral polymerase family. HERV class-II K(HML-2) pol subfamily.</text>
</comment>
<keyword evidence="6" id="KW-1185">Reference proteome</keyword>
<organism evidence="5 6">
    <name type="scientific">Grus japonensis</name>
    <name type="common">Japanese crane</name>
    <name type="synonym">Red-crowned crane</name>
    <dbReference type="NCBI Taxonomy" id="30415"/>
    <lineage>
        <taxon>Eukaryota</taxon>
        <taxon>Metazoa</taxon>
        <taxon>Chordata</taxon>
        <taxon>Craniata</taxon>
        <taxon>Vertebrata</taxon>
        <taxon>Euteleostomi</taxon>
        <taxon>Archelosauria</taxon>
        <taxon>Archosauria</taxon>
        <taxon>Dinosauria</taxon>
        <taxon>Saurischia</taxon>
        <taxon>Theropoda</taxon>
        <taxon>Coelurosauria</taxon>
        <taxon>Aves</taxon>
        <taxon>Neognathae</taxon>
        <taxon>Neoaves</taxon>
        <taxon>Gruiformes</taxon>
        <taxon>Gruidae</taxon>
        <taxon>Grus</taxon>
    </lineage>
</organism>
<evidence type="ECO:0000256" key="2">
    <source>
        <dbReference type="ARBA" id="ARBA00012180"/>
    </source>
</evidence>
<name>A0ABC9Y627_GRUJA</name>
<dbReference type="InterPro" id="IPR043128">
    <property type="entry name" value="Rev_trsase/Diguanyl_cyclase"/>
</dbReference>
<dbReference type="EC" id="3.1.26.4" evidence="2"/>
<dbReference type="PANTHER" id="PTHR33064">
    <property type="entry name" value="POL PROTEIN"/>
    <property type="match status" value="1"/>
</dbReference>
<gene>
    <name evidence="5" type="ORF">GRJ2_003016600</name>
</gene>
<proteinExistence type="inferred from homology"/>
<dbReference type="SUPFAM" id="SSF56672">
    <property type="entry name" value="DNA/RNA polymerases"/>
    <property type="match status" value="1"/>
</dbReference>
<feature type="domain" description="Reverse transcriptase" evidence="4">
    <location>
        <begin position="559"/>
        <end position="629"/>
    </location>
</feature>
<evidence type="ECO:0000256" key="1">
    <source>
        <dbReference type="ARBA" id="ARBA00010879"/>
    </source>
</evidence>
<dbReference type="GO" id="GO:0004523">
    <property type="term" value="F:RNA-DNA hybrid ribonuclease activity"/>
    <property type="evidence" value="ECO:0007669"/>
    <property type="project" value="UniProtKB-EC"/>
</dbReference>
<dbReference type="InterPro" id="IPR043502">
    <property type="entry name" value="DNA/RNA_pol_sf"/>
</dbReference>
<dbReference type="AlphaFoldDB" id="A0ABC9Y627"/>
<protein>
    <recommendedName>
        <fullName evidence="2">ribonuclease H</fullName>
        <ecNumber evidence="2">3.1.26.4</ecNumber>
    </recommendedName>
</protein>
<feature type="region of interest" description="Disordered" evidence="3">
    <location>
        <begin position="359"/>
        <end position="413"/>
    </location>
</feature>
<feature type="region of interest" description="Disordered" evidence="3">
    <location>
        <begin position="50"/>
        <end position="69"/>
    </location>
</feature>
<dbReference type="PANTHER" id="PTHR33064:SF29">
    <property type="entry name" value="PEPTIDASE A2 DOMAIN-CONTAINING PROTEIN-RELATED"/>
    <property type="match status" value="1"/>
</dbReference>
<dbReference type="Proteomes" id="UP001623348">
    <property type="component" value="Unassembled WGS sequence"/>
</dbReference>
<dbReference type="InterPro" id="IPR051320">
    <property type="entry name" value="Viral_Replic_Matur_Polypro"/>
</dbReference>
<reference evidence="5 6" key="1">
    <citation type="submission" date="2024-06" db="EMBL/GenBank/DDBJ databases">
        <title>The draft genome of Grus japonensis, version 3.</title>
        <authorList>
            <person name="Nabeshima K."/>
            <person name="Suzuki S."/>
            <person name="Onuma M."/>
        </authorList>
    </citation>
    <scope>NUCLEOTIDE SEQUENCE [LARGE SCALE GENOMIC DNA]</scope>
    <source>
        <strain evidence="5 6">451A</strain>
    </source>
</reference>
<evidence type="ECO:0000313" key="6">
    <source>
        <dbReference type="Proteomes" id="UP001623348"/>
    </source>
</evidence>